<proteinExistence type="predicted"/>
<feature type="region of interest" description="Disordered" evidence="1">
    <location>
        <begin position="62"/>
        <end position="87"/>
    </location>
</feature>
<dbReference type="EMBL" id="BGPR01019199">
    <property type="protein sequence ID" value="GBN81258.1"/>
    <property type="molecule type" value="Genomic_DNA"/>
</dbReference>
<reference evidence="2 4" key="1">
    <citation type="journal article" date="2019" name="Sci. Rep.">
        <title>Orb-weaving spider Araneus ventricosus genome elucidates the spidroin gene catalogue.</title>
        <authorList>
            <person name="Kono N."/>
            <person name="Nakamura H."/>
            <person name="Ohtoshi R."/>
            <person name="Moran D.A.P."/>
            <person name="Shinohara A."/>
            <person name="Yoshida Y."/>
            <person name="Fujiwara M."/>
            <person name="Mori M."/>
            <person name="Tomita M."/>
            <person name="Arakawa K."/>
        </authorList>
    </citation>
    <scope>NUCLEOTIDE SEQUENCE [LARGE SCALE GENOMIC DNA]</scope>
</reference>
<evidence type="ECO:0000313" key="2">
    <source>
        <dbReference type="EMBL" id="GBN81258.1"/>
    </source>
</evidence>
<evidence type="ECO:0000256" key="1">
    <source>
        <dbReference type="SAM" id="MobiDB-lite"/>
    </source>
</evidence>
<name>A0A4Y2RZG6_ARAVE</name>
<dbReference type="Proteomes" id="UP000499080">
    <property type="component" value="Unassembled WGS sequence"/>
</dbReference>
<comment type="caution">
    <text evidence="2">The sequence shown here is derived from an EMBL/GenBank/DDBJ whole genome shotgun (WGS) entry which is preliminary data.</text>
</comment>
<organism evidence="2 4">
    <name type="scientific">Araneus ventricosus</name>
    <name type="common">Orbweaver spider</name>
    <name type="synonym">Epeira ventricosa</name>
    <dbReference type="NCBI Taxonomy" id="182803"/>
    <lineage>
        <taxon>Eukaryota</taxon>
        <taxon>Metazoa</taxon>
        <taxon>Ecdysozoa</taxon>
        <taxon>Arthropoda</taxon>
        <taxon>Chelicerata</taxon>
        <taxon>Arachnida</taxon>
        <taxon>Araneae</taxon>
        <taxon>Araneomorphae</taxon>
        <taxon>Entelegynae</taxon>
        <taxon>Araneoidea</taxon>
        <taxon>Araneidae</taxon>
        <taxon>Araneus</taxon>
    </lineage>
</organism>
<accession>A0A4Y2RZG6</accession>
<evidence type="ECO:0000313" key="3">
    <source>
        <dbReference type="EMBL" id="GBN81300.1"/>
    </source>
</evidence>
<sequence>MSIIHTLIVVGVYSNSHITSSKAVVVASPFSSHRHICKDEIRIPVSRTPQTHHVLFQCQTTNRALTQRNSPSQGTPGPEYTQKASAV</sequence>
<protein>
    <submittedName>
        <fullName evidence="2">Uncharacterized protein</fullName>
    </submittedName>
</protein>
<dbReference type="AlphaFoldDB" id="A0A4Y2RZG6"/>
<dbReference type="EMBL" id="BGPR01019215">
    <property type="protein sequence ID" value="GBN81300.1"/>
    <property type="molecule type" value="Genomic_DNA"/>
</dbReference>
<keyword evidence="4" id="KW-1185">Reference proteome</keyword>
<feature type="compositionally biased region" description="Polar residues" evidence="1">
    <location>
        <begin position="62"/>
        <end position="75"/>
    </location>
</feature>
<evidence type="ECO:0000313" key="4">
    <source>
        <dbReference type="Proteomes" id="UP000499080"/>
    </source>
</evidence>
<gene>
    <name evidence="2" type="ORF">AVEN_129462_1</name>
    <name evidence="3" type="ORF">AVEN_85709_1</name>
</gene>